<dbReference type="AlphaFoldDB" id="A0A923PRW3"/>
<dbReference type="Pfam" id="PF20009">
    <property type="entry name" value="GEVED"/>
    <property type="match status" value="1"/>
</dbReference>
<feature type="chain" id="PRO_5038070792" evidence="7">
    <location>
        <begin position="22"/>
        <end position="976"/>
    </location>
</feature>
<feature type="domain" description="GEVED" evidence="9">
    <location>
        <begin position="717"/>
        <end position="790"/>
    </location>
</feature>
<accession>A0A923PRW3</accession>
<evidence type="ECO:0000256" key="3">
    <source>
        <dbReference type="ARBA" id="ARBA00022825"/>
    </source>
</evidence>
<dbReference type="InterPro" id="IPR045474">
    <property type="entry name" value="GEVED"/>
</dbReference>
<evidence type="ECO:0000256" key="5">
    <source>
        <dbReference type="RuleBase" id="RU003355"/>
    </source>
</evidence>
<dbReference type="PRINTS" id="PR00723">
    <property type="entry name" value="SUBTILISIN"/>
</dbReference>
<feature type="active site" description="Charge relay system" evidence="4">
    <location>
        <position position="154"/>
    </location>
</feature>
<feature type="active site" description="Charge relay system" evidence="4">
    <location>
        <position position="385"/>
    </location>
</feature>
<keyword evidence="1 4" id="KW-0645">Protease</keyword>
<comment type="similarity">
    <text evidence="4 5">Belongs to the peptidase S8 family.</text>
</comment>
<dbReference type="PANTHER" id="PTHR42884:SF14">
    <property type="entry name" value="NEUROENDOCRINE CONVERTASE 1"/>
    <property type="match status" value="1"/>
</dbReference>
<keyword evidence="11" id="KW-1185">Reference proteome</keyword>
<dbReference type="PROSITE" id="PS00138">
    <property type="entry name" value="SUBTILASE_SER"/>
    <property type="match status" value="1"/>
</dbReference>
<evidence type="ECO:0000256" key="2">
    <source>
        <dbReference type="ARBA" id="ARBA00022801"/>
    </source>
</evidence>
<dbReference type="InterPro" id="IPR036852">
    <property type="entry name" value="Peptidase_S8/S53_dom_sf"/>
</dbReference>
<feature type="signal peptide" evidence="7">
    <location>
        <begin position="1"/>
        <end position="21"/>
    </location>
</feature>
<dbReference type="InterPro" id="IPR022398">
    <property type="entry name" value="Peptidase_S8_His-AS"/>
</dbReference>
<dbReference type="Proteomes" id="UP000650081">
    <property type="component" value="Unassembled WGS sequence"/>
</dbReference>
<feature type="region of interest" description="Disordered" evidence="6">
    <location>
        <begin position="192"/>
        <end position="211"/>
    </location>
</feature>
<dbReference type="InterPro" id="IPR023827">
    <property type="entry name" value="Peptidase_S8_Asp-AS"/>
</dbReference>
<dbReference type="GO" id="GO:0016485">
    <property type="term" value="P:protein processing"/>
    <property type="evidence" value="ECO:0007669"/>
    <property type="project" value="TreeGrafter"/>
</dbReference>
<dbReference type="Pfam" id="PF00082">
    <property type="entry name" value="Peptidase_S8"/>
    <property type="match status" value="1"/>
</dbReference>
<comment type="caution">
    <text evidence="10">The sequence shown here is derived from an EMBL/GenBank/DDBJ whole genome shotgun (WGS) entry which is preliminary data.</text>
</comment>
<dbReference type="InterPro" id="IPR015500">
    <property type="entry name" value="Peptidase_S8_subtilisin-rel"/>
</dbReference>
<feature type="active site" description="Charge relay system" evidence="4">
    <location>
        <position position="211"/>
    </location>
</feature>
<gene>
    <name evidence="10" type="ORF">H9S92_19490</name>
</gene>
<evidence type="ECO:0000256" key="1">
    <source>
        <dbReference type="ARBA" id="ARBA00022670"/>
    </source>
</evidence>
<dbReference type="InterPro" id="IPR013783">
    <property type="entry name" value="Ig-like_fold"/>
</dbReference>
<evidence type="ECO:0000259" key="8">
    <source>
        <dbReference type="Pfam" id="PF00082"/>
    </source>
</evidence>
<protein>
    <submittedName>
        <fullName evidence="10">S8 family serine peptidase</fullName>
    </submittedName>
</protein>
<evidence type="ECO:0000259" key="9">
    <source>
        <dbReference type="Pfam" id="PF20009"/>
    </source>
</evidence>
<feature type="domain" description="Peptidase S8/S53" evidence="8">
    <location>
        <begin position="145"/>
        <end position="429"/>
    </location>
</feature>
<proteinExistence type="inferred from homology"/>
<dbReference type="SUPFAM" id="SSF52743">
    <property type="entry name" value="Subtilisin-like"/>
    <property type="match status" value="1"/>
</dbReference>
<evidence type="ECO:0000313" key="10">
    <source>
        <dbReference type="EMBL" id="MBC6996364.1"/>
    </source>
</evidence>
<organism evidence="10 11">
    <name type="scientific">Neolewinella lacunae</name>
    <dbReference type="NCBI Taxonomy" id="1517758"/>
    <lineage>
        <taxon>Bacteria</taxon>
        <taxon>Pseudomonadati</taxon>
        <taxon>Bacteroidota</taxon>
        <taxon>Saprospiria</taxon>
        <taxon>Saprospirales</taxon>
        <taxon>Lewinellaceae</taxon>
        <taxon>Neolewinella</taxon>
    </lineage>
</organism>
<dbReference type="InterPro" id="IPR000209">
    <property type="entry name" value="Peptidase_S8/S53_dom"/>
</dbReference>
<keyword evidence="2 4" id="KW-0378">Hydrolase</keyword>
<dbReference type="NCBIfam" id="TIGR04183">
    <property type="entry name" value="Por_Secre_tail"/>
    <property type="match status" value="1"/>
</dbReference>
<evidence type="ECO:0000313" key="11">
    <source>
        <dbReference type="Proteomes" id="UP000650081"/>
    </source>
</evidence>
<dbReference type="GO" id="GO:0004252">
    <property type="term" value="F:serine-type endopeptidase activity"/>
    <property type="evidence" value="ECO:0007669"/>
    <property type="project" value="UniProtKB-UniRule"/>
</dbReference>
<dbReference type="SUPFAM" id="SSF49265">
    <property type="entry name" value="Fibronectin type III"/>
    <property type="match status" value="1"/>
</dbReference>
<dbReference type="InterPro" id="IPR036116">
    <property type="entry name" value="FN3_sf"/>
</dbReference>
<evidence type="ECO:0000256" key="4">
    <source>
        <dbReference type="PROSITE-ProRule" id="PRU01240"/>
    </source>
</evidence>
<dbReference type="PROSITE" id="PS00136">
    <property type="entry name" value="SUBTILASE_ASP"/>
    <property type="match status" value="1"/>
</dbReference>
<dbReference type="GO" id="GO:0016020">
    <property type="term" value="C:membrane"/>
    <property type="evidence" value="ECO:0007669"/>
    <property type="project" value="TreeGrafter"/>
</dbReference>
<dbReference type="Gene3D" id="3.40.50.200">
    <property type="entry name" value="Peptidase S8/S53 domain"/>
    <property type="match status" value="1"/>
</dbReference>
<dbReference type="Gene3D" id="2.60.40.10">
    <property type="entry name" value="Immunoglobulins"/>
    <property type="match status" value="1"/>
</dbReference>
<keyword evidence="7" id="KW-0732">Signal</keyword>
<dbReference type="RefSeq" id="WP_187468373.1">
    <property type="nucleotide sequence ID" value="NZ_JACSIT010000152.1"/>
</dbReference>
<evidence type="ECO:0000256" key="7">
    <source>
        <dbReference type="SAM" id="SignalP"/>
    </source>
</evidence>
<dbReference type="InterPro" id="IPR023828">
    <property type="entry name" value="Peptidase_S8_Ser-AS"/>
</dbReference>
<keyword evidence="3 4" id="KW-0720">Serine protease</keyword>
<dbReference type="EMBL" id="JACSIT010000152">
    <property type="protein sequence ID" value="MBC6996364.1"/>
    <property type="molecule type" value="Genomic_DNA"/>
</dbReference>
<dbReference type="InterPro" id="IPR026444">
    <property type="entry name" value="Secre_tail"/>
</dbReference>
<evidence type="ECO:0000256" key="6">
    <source>
        <dbReference type="SAM" id="MobiDB-lite"/>
    </source>
</evidence>
<dbReference type="PROSITE" id="PS51892">
    <property type="entry name" value="SUBTILASE"/>
    <property type="match status" value="1"/>
</dbReference>
<dbReference type="PROSITE" id="PS00137">
    <property type="entry name" value="SUBTILASE_HIS"/>
    <property type="match status" value="1"/>
</dbReference>
<sequence>MYRLFLPLLLFCLCLALPAGAQQLTHRQGELIVQFGADVDAKEWIAAKDELSAVVPLGQSLNTYLVRFDFTRYAATDLRQRYAQDPAVIAVQLNHFITLRRRPNDQRYPDQWQHRNLGQINGVIGADHNIEAAWDVTTGGVTANGDTIVVAVLDDGIDLDHQDLVANLWRNHGEIPNNGVDDDSNGYVDDYHGYDTASDDPDVNAGNSDDHGTPVSGIIGAVGNNGIGVSGMNWRVKIMMIRNAFLDSEAEVLQAYSYALEARERYNATDGAQGAYVAVTNASWGTDFGDADDSPIWCNLYDRLGQAGILNVGATINGNVNVELEGDLPTNCPSEYLIGVTNVNTRDQKVREAGFGNVSIDLGAFGEEAFTAALGNNYGYFGGTSSATPHVAGAAALLYSAPCSTFAQLLAADPAAAALTVREVLLSTVKPNASLAGITVTGGRLDVGAAMAELMSRCSDCLAPTSFTAVSSPGSATSITVDWRSIADITTLHLRYRPIGTTEWISVADPSPPYTLNTLANCTGYEVQLTGACGSKAVETRILSVFTDGCCTIPNDFSVVAAANQVFVARWTPLLAGRSYRLRYRQAGTDNWTTRTAGPTQNQLGIAGGILPCTDYQFEFQTNCDTFLTDFGQRMTVRSTGCGACQEATYCEPDRYDNAREWIAEVNLGNLLVKTSGPQPNGYTSFGEVTAQPFVRGGVYPIQLRPGFPQGTESEAFRIYIDWDQNGVFASTEIAAEAVSTSGGIATADITVPTTAALRSTRMRVIMQFRSVRGGPCSDNEDGEVEDYCLSIVDAEGCPPPAQLRAGFDQMTGDTRLDWSASAAPGGSYRLRYRLRGTTGAWTETDVTGIQLTIPDLNLCGAYEVEVASLCGGSPGPFQLFYFLDNCTDTDAPVLQAADWSVSPNPTAGPLRVAWTGTARAAELYIISADGRRMRSLQPDSAGSASLDLGDLPAGVYLIELRLEDGRKGIRRVVVR</sequence>
<dbReference type="PANTHER" id="PTHR42884">
    <property type="entry name" value="PROPROTEIN CONVERTASE SUBTILISIN/KEXIN-RELATED"/>
    <property type="match status" value="1"/>
</dbReference>
<reference evidence="10" key="1">
    <citation type="submission" date="2020-08" db="EMBL/GenBank/DDBJ databases">
        <title>Lewinella bacteria from marine environments.</title>
        <authorList>
            <person name="Zhong Y."/>
        </authorList>
    </citation>
    <scope>NUCLEOTIDE SEQUENCE</scope>
    <source>
        <strain evidence="10">KCTC 42187</strain>
    </source>
</reference>
<name>A0A923PRW3_9BACT</name>